<dbReference type="Pfam" id="PF17843">
    <property type="entry name" value="MycE_N"/>
    <property type="match status" value="1"/>
</dbReference>
<comment type="pathway">
    <text evidence="1">Antibiotic biosynthesis.</text>
</comment>
<evidence type="ECO:0000256" key="5">
    <source>
        <dbReference type="ARBA" id="ARBA00023194"/>
    </source>
</evidence>
<dbReference type="GO" id="GO:0017000">
    <property type="term" value="P:antibiotic biosynthetic process"/>
    <property type="evidence" value="ECO:0007669"/>
    <property type="project" value="UniProtKB-KW"/>
</dbReference>
<proteinExistence type="predicted"/>
<name>A0A0B6VRG1_9ACTN</name>
<keyword evidence="4" id="KW-0949">S-adenosyl-L-methionine</keyword>
<keyword evidence="5" id="KW-0045">Antibiotic biosynthesis</keyword>
<sequence>MTDSDVKALILAATAPDDEAGRAIGRIGVAKAVSVLLDELVSRADLDDIGDHPTVTVRFDLAFAGEVTGHVLKVDKGGAVHDGGPDAEADAVVSQDLTDLLRGVYGIRAQRTNPTRSISWKHLKTPSAFVQPPWVFTTVRRLLAGSQDSPSDLADLSIRFDSDKWGLHFYTPHYERHFAPLRDLPVTVLEIGVGGYSDPDRGGGSLRMWKRYFHRGTVHGVDTYDKSGLEEQRIDILQGSQSDPEFLARLAEHTGPLDIVIDDGSHVSSDVVTSFQHLFAQVRPGGLYVVEDLQMSYWPGYGGNSQELNDPATSVGFVKTLVDGLHHEEFEPAEARVAAPTDTQVAGLHFYHNLVIIEKASNTEGTVPAWIPRRQVSR</sequence>
<dbReference type="Gene3D" id="3.30.1050.30">
    <property type="match status" value="1"/>
</dbReference>
<gene>
    <name evidence="7" type="primary">vstB6</name>
</gene>
<dbReference type="InterPro" id="IPR029063">
    <property type="entry name" value="SAM-dependent_MTases_sf"/>
</dbReference>
<evidence type="ECO:0000313" key="7">
    <source>
        <dbReference type="EMBL" id="BAQ21950.1"/>
    </source>
</evidence>
<dbReference type="GO" id="GO:0008168">
    <property type="term" value="F:methyltransferase activity"/>
    <property type="evidence" value="ECO:0007669"/>
    <property type="project" value="UniProtKB-KW"/>
</dbReference>
<dbReference type="EMBL" id="LC006086">
    <property type="protein sequence ID" value="BAQ21950.1"/>
    <property type="molecule type" value="Genomic_DNA"/>
</dbReference>
<accession>A0A0B6VRG1</accession>
<dbReference type="GO" id="GO:0032259">
    <property type="term" value="P:methylation"/>
    <property type="evidence" value="ECO:0007669"/>
    <property type="project" value="UniProtKB-KW"/>
</dbReference>
<keyword evidence="3 7" id="KW-0808">Transferase</keyword>
<protein>
    <submittedName>
        <fullName evidence="7">Putative sugar O-methyltransferase</fullName>
    </submittedName>
</protein>
<dbReference type="AlphaFoldDB" id="A0A0B6VRG1"/>
<dbReference type="SUPFAM" id="SSF53335">
    <property type="entry name" value="S-adenosyl-L-methionine-dependent methyltransferases"/>
    <property type="match status" value="1"/>
</dbReference>
<evidence type="ECO:0000256" key="1">
    <source>
        <dbReference type="ARBA" id="ARBA00004792"/>
    </source>
</evidence>
<dbReference type="Gene3D" id="3.40.50.150">
    <property type="entry name" value="Vaccinia Virus protein VP39"/>
    <property type="match status" value="1"/>
</dbReference>
<dbReference type="InterPro" id="IPR040800">
    <property type="entry name" value="MycE_N"/>
</dbReference>
<feature type="domain" description="Methyltransferase MycE N-terminal" evidence="6">
    <location>
        <begin position="6"/>
        <end position="116"/>
    </location>
</feature>
<reference evidence="7" key="1">
    <citation type="journal article" date="2015" name="J. Am. Chem. Soc.">
        <title>Biosynthesis of versipelostatin: identification of an enzyme-catalyzed [4+2]-cycloaddition required for macrocyclization of spirotetronate-containing polyketides.</title>
        <authorList>
            <person name="Hashimoto T."/>
            <person name="Hashimoto J."/>
            <person name="Teruya K."/>
            <person name="Hirano T."/>
            <person name="Shin-ya K."/>
            <person name="Ikeda H."/>
            <person name="Liu H."/>
            <person name="Nishiyama M."/>
            <person name="Kuzuyama T."/>
        </authorList>
    </citation>
    <scope>NUCLEOTIDE SEQUENCE</scope>
    <source>
        <strain evidence="7">4083-SVS6</strain>
    </source>
</reference>
<evidence type="ECO:0000256" key="2">
    <source>
        <dbReference type="ARBA" id="ARBA00022603"/>
    </source>
</evidence>
<evidence type="ECO:0000256" key="4">
    <source>
        <dbReference type="ARBA" id="ARBA00022691"/>
    </source>
</evidence>
<evidence type="ECO:0000256" key="3">
    <source>
        <dbReference type="ARBA" id="ARBA00022679"/>
    </source>
</evidence>
<keyword evidence="2 7" id="KW-0489">Methyltransferase</keyword>
<organism evidence="7">
    <name type="scientific">Streptomyces versipellis</name>
    <dbReference type="NCBI Taxonomy" id="67375"/>
    <lineage>
        <taxon>Bacteria</taxon>
        <taxon>Bacillati</taxon>
        <taxon>Actinomycetota</taxon>
        <taxon>Actinomycetes</taxon>
        <taxon>Kitasatosporales</taxon>
        <taxon>Streptomycetaceae</taxon>
        <taxon>Streptomyces</taxon>
    </lineage>
</organism>
<evidence type="ECO:0000259" key="6">
    <source>
        <dbReference type="Pfam" id="PF17843"/>
    </source>
</evidence>